<dbReference type="Proteomes" id="UP001490816">
    <property type="component" value="Unassembled WGS sequence"/>
</dbReference>
<dbReference type="Pfam" id="PF18899">
    <property type="entry name" value="DUF5655"/>
    <property type="match status" value="1"/>
</dbReference>
<dbReference type="InterPro" id="IPR043714">
    <property type="entry name" value="DUF5655"/>
</dbReference>
<dbReference type="Gene3D" id="3.40.1350.10">
    <property type="match status" value="1"/>
</dbReference>
<comment type="caution">
    <text evidence="2">The sequence shown here is derived from an EMBL/GenBank/DDBJ whole genome shotgun (WGS) entry which is preliminary data.</text>
</comment>
<evidence type="ECO:0000259" key="1">
    <source>
        <dbReference type="Pfam" id="PF18899"/>
    </source>
</evidence>
<dbReference type="EMBL" id="JBBMEZ010000014">
    <property type="protein sequence ID" value="MEQ2469992.1"/>
    <property type="molecule type" value="Genomic_DNA"/>
</dbReference>
<evidence type="ECO:0000313" key="3">
    <source>
        <dbReference type="Proteomes" id="UP001490816"/>
    </source>
</evidence>
<proteinExistence type="predicted"/>
<protein>
    <submittedName>
        <fullName evidence="2">DUF5655 domain-containing protein</fullName>
    </submittedName>
</protein>
<evidence type="ECO:0000313" key="2">
    <source>
        <dbReference type="EMBL" id="MEQ2469992.1"/>
    </source>
</evidence>
<gene>
    <name evidence="2" type="ORF">WMO39_06565</name>
</gene>
<sequence length="299" mass="34635">MAEIKLFGIKDKVEELPSKQVTLEKELQNLLEKNMNTFFGVTFLKSEYKITNGRMDSIGIDENNCPVIFEYKRSVNENVINQGLFYLDWLLDHKADFKLLVMDILGQEKADEIDWSMPCVICIANDFTKFDEHAVNQMQRNIRLVRYRKFGDDLIALEHINTPQVSAIDDDVPSATVKKNHGKYKGFKAYFENAGEKNKNLYYSFKEYVMSLGDDISENQLKYYVAFKKSKNVACVEVYQLGLIVHLKLNPDSVELIPNFIEDDSKKGHWGTGDLKVIIRNTDDFEKIQPLIDRAYNEN</sequence>
<name>A0ABV1F9D9_9FIRM</name>
<keyword evidence="3" id="KW-1185">Reference proteome</keyword>
<feature type="domain" description="DUF5655" evidence="1">
    <location>
        <begin position="189"/>
        <end position="297"/>
    </location>
</feature>
<dbReference type="RefSeq" id="WP_270261020.1">
    <property type="nucleotide sequence ID" value="NZ_JBBMEZ010000014.1"/>
</dbReference>
<organism evidence="2 3">
    <name type="scientific">Ruminococcoides intestinale</name>
    <dbReference type="NCBI Taxonomy" id="3133162"/>
    <lineage>
        <taxon>Bacteria</taxon>
        <taxon>Bacillati</taxon>
        <taxon>Bacillota</taxon>
        <taxon>Clostridia</taxon>
        <taxon>Eubacteriales</taxon>
        <taxon>Oscillospiraceae</taxon>
        <taxon>Ruminococcoides</taxon>
    </lineage>
</organism>
<accession>A0ABV1F9D9</accession>
<reference evidence="2 3" key="1">
    <citation type="submission" date="2024-03" db="EMBL/GenBank/DDBJ databases">
        <title>Human intestinal bacterial collection.</title>
        <authorList>
            <person name="Pauvert C."/>
            <person name="Hitch T.C.A."/>
            <person name="Clavel T."/>
        </authorList>
    </citation>
    <scope>NUCLEOTIDE SEQUENCE [LARGE SCALE GENOMIC DNA]</scope>
    <source>
        <strain evidence="2 3">CLA-JM-H38</strain>
    </source>
</reference>
<dbReference type="InterPro" id="IPR011856">
    <property type="entry name" value="tRNA_endonuc-like_dom_sf"/>
</dbReference>